<dbReference type="InterPro" id="IPR011530">
    <property type="entry name" value="rRNA_adenine_dimethylase"/>
</dbReference>
<evidence type="ECO:0000256" key="4">
    <source>
        <dbReference type="ARBA" id="ARBA00022679"/>
    </source>
</evidence>
<keyword evidence="3 7" id="KW-0489">Methyltransferase</keyword>
<dbReference type="HOGENOM" id="CLU_041220_0_1_9"/>
<dbReference type="InterPro" id="IPR023165">
    <property type="entry name" value="rRNA_Ade_diMease-like_C"/>
</dbReference>
<dbReference type="GO" id="GO:0003723">
    <property type="term" value="F:RNA binding"/>
    <property type="evidence" value="ECO:0007669"/>
    <property type="project" value="UniProtKB-UniRule"/>
</dbReference>
<dbReference type="HAMAP" id="MF_00607">
    <property type="entry name" value="16SrRNA_methyltr_A"/>
    <property type="match status" value="1"/>
</dbReference>
<dbReference type="PANTHER" id="PTHR11727">
    <property type="entry name" value="DIMETHYLADENOSINE TRANSFERASE"/>
    <property type="match status" value="1"/>
</dbReference>
<evidence type="ECO:0000313" key="10">
    <source>
        <dbReference type="EMBL" id="EFV01719.1"/>
    </source>
</evidence>
<dbReference type="GO" id="GO:0005829">
    <property type="term" value="C:cytosol"/>
    <property type="evidence" value="ECO:0007669"/>
    <property type="project" value="TreeGrafter"/>
</dbReference>
<dbReference type="eggNOG" id="COG0030">
    <property type="taxonomic scope" value="Bacteria"/>
</dbReference>
<gene>
    <name evidence="7" type="primary">rsmA</name>
    <name evidence="7 10" type="synonym">ksgA</name>
    <name evidence="10" type="ORF">HMP0721_1112</name>
</gene>
<keyword evidence="2 7" id="KW-0698">rRNA processing</keyword>
<dbReference type="FunFam" id="3.40.50.150:FF:000023">
    <property type="entry name" value="Ribosomal RNA small subunit methyltransferase A"/>
    <property type="match status" value="1"/>
</dbReference>
<dbReference type="PROSITE" id="PS01131">
    <property type="entry name" value="RRNA_A_DIMETH"/>
    <property type="match status" value="1"/>
</dbReference>
<comment type="subcellular location">
    <subcellularLocation>
        <location evidence="7">Cytoplasm</location>
    </subcellularLocation>
</comment>
<feature type="binding site" evidence="7 8">
    <location>
        <position position="125"/>
    </location>
    <ligand>
        <name>S-adenosyl-L-methionine</name>
        <dbReference type="ChEBI" id="CHEBI:59789"/>
    </ligand>
</feature>
<comment type="caution">
    <text evidence="10">The sequence shown here is derived from an EMBL/GenBank/DDBJ whole genome shotgun (WGS) entry which is preliminary data.</text>
</comment>
<dbReference type="RefSeq" id="WP_006598536.1">
    <property type="nucleotide sequence ID" value="NZ_GL622359.1"/>
</dbReference>
<keyword evidence="1 7" id="KW-0963">Cytoplasm</keyword>
<feature type="binding site" evidence="7 8">
    <location>
        <position position="29"/>
    </location>
    <ligand>
        <name>S-adenosyl-L-methionine</name>
        <dbReference type="ChEBI" id="CHEBI:59789"/>
    </ligand>
</feature>
<dbReference type="Gene3D" id="3.40.50.150">
    <property type="entry name" value="Vaccinia Virus protein VP39"/>
    <property type="match status" value="1"/>
</dbReference>
<evidence type="ECO:0000313" key="11">
    <source>
        <dbReference type="Proteomes" id="UP000004754"/>
    </source>
</evidence>
<dbReference type="EC" id="2.1.1.182" evidence="7"/>
<organism evidence="10 11">
    <name type="scientific">Pseudoramibacter alactolyticus ATCC 23263</name>
    <dbReference type="NCBI Taxonomy" id="887929"/>
    <lineage>
        <taxon>Bacteria</taxon>
        <taxon>Bacillati</taxon>
        <taxon>Bacillota</taxon>
        <taxon>Clostridia</taxon>
        <taxon>Eubacteriales</taxon>
        <taxon>Eubacteriaceae</taxon>
        <taxon>Pseudoramibacter</taxon>
    </lineage>
</organism>
<evidence type="ECO:0000259" key="9">
    <source>
        <dbReference type="SMART" id="SM00650"/>
    </source>
</evidence>
<feature type="binding site" evidence="7 8">
    <location>
        <position position="100"/>
    </location>
    <ligand>
        <name>S-adenosyl-L-methionine</name>
        <dbReference type="ChEBI" id="CHEBI:59789"/>
    </ligand>
</feature>
<dbReference type="SMART" id="SM00650">
    <property type="entry name" value="rADc"/>
    <property type="match status" value="1"/>
</dbReference>
<dbReference type="GO" id="GO:0052908">
    <property type="term" value="F:16S rRNA (adenine(1518)-N(6)/adenine(1519)-N(6))-dimethyltransferase activity"/>
    <property type="evidence" value="ECO:0007669"/>
    <property type="project" value="UniProtKB-EC"/>
</dbReference>
<dbReference type="Gene3D" id="1.10.8.100">
    <property type="entry name" value="Ribosomal RNA adenine dimethylase-like, domain 2"/>
    <property type="match status" value="1"/>
</dbReference>
<proteinExistence type="inferred from homology"/>
<comment type="similarity">
    <text evidence="7">Belongs to the class I-like SAM-binding methyltransferase superfamily. rRNA adenine N(6)-methyltransferase family. RsmA subfamily.</text>
</comment>
<protein>
    <recommendedName>
        <fullName evidence="7">Ribosomal RNA small subunit methyltransferase A</fullName>
        <ecNumber evidence="7">2.1.1.182</ecNumber>
    </recommendedName>
    <alternativeName>
        <fullName evidence="7">16S rRNA (adenine(1518)-N(6)/adenine(1519)-N(6))-dimethyltransferase</fullName>
    </alternativeName>
    <alternativeName>
        <fullName evidence="7">16S rRNA dimethyladenosine transferase</fullName>
    </alternativeName>
    <alternativeName>
        <fullName evidence="7">16S rRNA dimethylase</fullName>
    </alternativeName>
    <alternativeName>
        <fullName evidence="7">S-adenosylmethionine-6-N', N'-adenosyl(rRNA) dimethyltransferase</fullName>
    </alternativeName>
</protein>
<reference evidence="10 11" key="1">
    <citation type="submission" date="2010-12" db="EMBL/GenBank/DDBJ databases">
        <authorList>
            <person name="Muzny D."/>
            <person name="Qin X."/>
            <person name="Deng J."/>
            <person name="Jiang H."/>
            <person name="Liu Y."/>
            <person name="Qu J."/>
            <person name="Song X.-Z."/>
            <person name="Zhang L."/>
            <person name="Thornton R."/>
            <person name="Coyle M."/>
            <person name="Francisco L."/>
            <person name="Jackson L."/>
            <person name="Javaid M."/>
            <person name="Korchina V."/>
            <person name="Kovar C."/>
            <person name="Mata R."/>
            <person name="Mathew T."/>
            <person name="Ngo R."/>
            <person name="Nguyen L."/>
            <person name="Nguyen N."/>
            <person name="Okwuonu G."/>
            <person name="Ongeri F."/>
            <person name="Pham C."/>
            <person name="Simmons D."/>
            <person name="Wilczek-Boney K."/>
            <person name="Hale W."/>
            <person name="Jakkamsetti A."/>
            <person name="Pham P."/>
            <person name="Ruth R."/>
            <person name="San Lucas F."/>
            <person name="Warren J."/>
            <person name="Zhang J."/>
            <person name="Zhao Z."/>
            <person name="Zhou C."/>
            <person name="Zhu D."/>
            <person name="Lee S."/>
            <person name="Bess C."/>
            <person name="Blankenburg K."/>
            <person name="Forbes L."/>
            <person name="Fu Q."/>
            <person name="Gubbala S."/>
            <person name="Hirani K."/>
            <person name="Jayaseelan J.C."/>
            <person name="Lara F."/>
            <person name="Munidasa M."/>
            <person name="Palculict T."/>
            <person name="Patil S."/>
            <person name="Pu L.-L."/>
            <person name="Saada N."/>
            <person name="Tang L."/>
            <person name="Weissenberger G."/>
            <person name="Zhu Y."/>
            <person name="Hemphill L."/>
            <person name="Shang Y."/>
            <person name="Youmans B."/>
            <person name="Ayvaz T."/>
            <person name="Ross M."/>
            <person name="Santibanez J."/>
            <person name="Aqrawi P."/>
            <person name="Gross S."/>
            <person name="Joshi V."/>
            <person name="Fowler G."/>
            <person name="Nazareth L."/>
            <person name="Reid J."/>
            <person name="Worley K."/>
            <person name="Petrosino J."/>
            <person name="Highlander S."/>
            <person name="Gibbs R."/>
        </authorList>
    </citation>
    <scope>NUCLEOTIDE SEQUENCE [LARGE SCALE GENOMIC DNA]</scope>
    <source>
        <strain evidence="10 11">ATCC 23263</strain>
    </source>
</reference>
<evidence type="ECO:0000256" key="6">
    <source>
        <dbReference type="ARBA" id="ARBA00022884"/>
    </source>
</evidence>
<dbReference type="Pfam" id="PF00398">
    <property type="entry name" value="RrnaAD"/>
    <property type="match status" value="1"/>
</dbReference>
<keyword evidence="11" id="KW-1185">Reference proteome</keyword>
<comment type="function">
    <text evidence="7">Specifically dimethylates two adjacent adenosines (A1518 and A1519) in the loop of a conserved hairpin near the 3'-end of 16S rRNA in the 30S particle. May play a critical role in biogenesis of 30S subunits.</text>
</comment>
<dbReference type="EMBL" id="AEQN01000016">
    <property type="protein sequence ID" value="EFV01719.1"/>
    <property type="molecule type" value="Genomic_DNA"/>
</dbReference>
<sequence length="295" mass="31930">MKLTSPTMVEALMQRHELHFNKRFGQNFLIDDHILDKIARAGDLTPTDTVIEIGPGIGTLTRELSARAGQVIAVEIDHKLIPALGETLADCGNVHVVNADVLKTDLAALVAEAAPGTARLKVVANLPYYITTPIMMQLLETRWPDGVALAQMVFLVQREVGERICAAPGGKIYGSLSIACQYYARPEIAFAVPATVFMPRPKVDSVVIAMKKATPPYAPSDPDQFFRVVKAAFMNRRKTLINSLTTNTAYTKDQLLAAMAEAGIDPKVRAEKLDGTGFCALANALIALEKSPDAC</sequence>
<dbReference type="CDD" id="cd02440">
    <property type="entry name" value="AdoMet_MTases"/>
    <property type="match status" value="1"/>
</dbReference>
<evidence type="ECO:0000256" key="2">
    <source>
        <dbReference type="ARBA" id="ARBA00022552"/>
    </source>
</evidence>
<dbReference type="PROSITE" id="PS51689">
    <property type="entry name" value="SAM_RNA_A_N6_MT"/>
    <property type="match status" value="1"/>
</dbReference>
<dbReference type="InterPro" id="IPR020596">
    <property type="entry name" value="rRNA_Ade_Mease_Trfase_CS"/>
</dbReference>
<dbReference type="NCBIfam" id="TIGR00755">
    <property type="entry name" value="ksgA"/>
    <property type="match status" value="1"/>
</dbReference>
<evidence type="ECO:0000256" key="7">
    <source>
        <dbReference type="HAMAP-Rule" id="MF_00607"/>
    </source>
</evidence>
<dbReference type="STRING" id="887929.HMP0721_1112"/>
<comment type="catalytic activity">
    <reaction evidence="7">
        <text>adenosine(1518)/adenosine(1519) in 16S rRNA + 4 S-adenosyl-L-methionine = N(6)-dimethyladenosine(1518)/N(6)-dimethyladenosine(1519) in 16S rRNA + 4 S-adenosyl-L-homocysteine + 4 H(+)</text>
        <dbReference type="Rhea" id="RHEA:19609"/>
        <dbReference type="Rhea" id="RHEA-COMP:10232"/>
        <dbReference type="Rhea" id="RHEA-COMP:10233"/>
        <dbReference type="ChEBI" id="CHEBI:15378"/>
        <dbReference type="ChEBI" id="CHEBI:57856"/>
        <dbReference type="ChEBI" id="CHEBI:59789"/>
        <dbReference type="ChEBI" id="CHEBI:74411"/>
        <dbReference type="ChEBI" id="CHEBI:74493"/>
        <dbReference type="EC" id="2.1.1.182"/>
    </reaction>
</comment>
<feature type="binding site" evidence="7 8">
    <location>
        <position position="27"/>
    </location>
    <ligand>
        <name>S-adenosyl-L-methionine</name>
        <dbReference type="ChEBI" id="CHEBI:59789"/>
    </ligand>
</feature>
<feature type="binding site" evidence="7 8">
    <location>
        <position position="54"/>
    </location>
    <ligand>
        <name>S-adenosyl-L-methionine</name>
        <dbReference type="ChEBI" id="CHEBI:59789"/>
    </ligand>
</feature>
<keyword evidence="5 7" id="KW-0949">S-adenosyl-L-methionine</keyword>
<dbReference type="PANTHER" id="PTHR11727:SF7">
    <property type="entry name" value="DIMETHYLADENOSINE TRANSFERASE-RELATED"/>
    <property type="match status" value="1"/>
</dbReference>
<dbReference type="Proteomes" id="UP000004754">
    <property type="component" value="Unassembled WGS sequence"/>
</dbReference>
<dbReference type="SUPFAM" id="SSF53335">
    <property type="entry name" value="S-adenosyl-L-methionine-dependent methyltransferases"/>
    <property type="match status" value="1"/>
</dbReference>
<keyword evidence="6 7" id="KW-0694">RNA-binding</keyword>
<feature type="domain" description="Ribosomal RNA adenine methylase transferase N-terminal" evidence="9">
    <location>
        <begin position="34"/>
        <end position="214"/>
    </location>
</feature>
<feature type="binding site" evidence="7 8">
    <location>
        <position position="75"/>
    </location>
    <ligand>
        <name>S-adenosyl-L-methionine</name>
        <dbReference type="ChEBI" id="CHEBI:59789"/>
    </ligand>
</feature>
<dbReference type="OrthoDB" id="9814755at2"/>
<evidence type="ECO:0000256" key="5">
    <source>
        <dbReference type="ARBA" id="ARBA00022691"/>
    </source>
</evidence>
<accession>E6MGH9</accession>
<dbReference type="AlphaFoldDB" id="E6MGH9"/>
<dbReference type="InterPro" id="IPR020598">
    <property type="entry name" value="rRNA_Ade_methylase_Trfase_N"/>
</dbReference>
<evidence type="ECO:0000256" key="8">
    <source>
        <dbReference type="PROSITE-ProRule" id="PRU01026"/>
    </source>
</evidence>
<keyword evidence="4 7" id="KW-0808">Transferase</keyword>
<name>E6MGH9_9FIRM</name>
<dbReference type="InterPro" id="IPR001737">
    <property type="entry name" value="KsgA/Erm"/>
</dbReference>
<dbReference type="InterPro" id="IPR029063">
    <property type="entry name" value="SAM-dependent_MTases_sf"/>
</dbReference>
<evidence type="ECO:0000256" key="3">
    <source>
        <dbReference type="ARBA" id="ARBA00022603"/>
    </source>
</evidence>
<evidence type="ECO:0000256" key="1">
    <source>
        <dbReference type="ARBA" id="ARBA00022490"/>
    </source>
</evidence>